<keyword evidence="5" id="KW-0391">Immunity</keyword>
<keyword evidence="5" id="KW-1279">T cell receptor</keyword>
<dbReference type="InterPro" id="IPR013783">
    <property type="entry name" value="Ig-like_fold"/>
</dbReference>
<organism evidence="8 9">
    <name type="scientific">Gadus morhua</name>
    <name type="common">Atlantic cod</name>
    <dbReference type="NCBI Taxonomy" id="8049"/>
    <lineage>
        <taxon>Eukaryota</taxon>
        <taxon>Metazoa</taxon>
        <taxon>Chordata</taxon>
        <taxon>Craniata</taxon>
        <taxon>Vertebrata</taxon>
        <taxon>Euteleostomi</taxon>
        <taxon>Actinopterygii</taxon>
        <taxon>Neopterygii</taxon>
        <taxon>Teleostei</taxon>
        <taxon>Neoteleostei</taxon>
        <taxon>Acanthomorphata</taxon>
        <taxon>Zeiogadaria</taxon>
        <taxon>Gadariae</taxon>
        <taxon>Gadiformes</taxon>
        <taxon>Gadoidei</taxon>
        <taxon>Gadidae</taxon>
        <taxon>Gadus</taxon>
    </lineage>
</organism>
<evidence type="ECO:0000259" key="7">
    <source>
        <dbReference type="PROSITE" id="PS50835"/>
    </source>
</evidence>
<dbReference type="GO" id="GO:0042101">
    <property type="term" value="C:T cell receptor complex"/>
    <property type="evidence" value="ECO:0007669"/>
    <property type="project" value="UniProtKB-KW"/>
</dbReference>
<dbReference type="SUPFAM" id="SSF48726">
    <property type="entry name" value="Immunoglobulin"/>
    <property type="match status" value="1"/>
</dbReference>
<evidence type="ECO:0000256" key="6">
    <source>
        <dbReference type="SAM" id="SignalP"/>
    </source>
</evidence>
<proteinExistence type="predicted"/>
<dbReference type="Ensembl" id="ENSGMOT00000066333.1">
    <property type="protein sequence ID" value="ENSGMOP00000040205.1"/>
    <property type="gene ID" value="ENSGMOG00000033161.1"/>
</dbReference>
<keyword evidence="4" id="KW-0393">Immunoglobulin domain</keyword>
<evidence type="ECO:0000256" key="1">
    <source>
        <dbReference type="ARBA" id="ARBA00022729"/>
    </source>
</evidence>
<dbReference type="PANTHER" id="PTHR19367:SF18">
    <property type="entry name" value="T CELL RECEPTOR ALPHA VARIABLE 16"/>
    <property type="match status" value="1"/>
</dbReference>
<dbReference type="PANTHER" id="PTHR19367">
    <property type="entry name" value="T-CELL RECEPTOR ALPHA CHAIN V REGION"/>
    <property type="match status" value="1"/>
</dbReference>
<dbReference type="AlphaFoldDB" id="A0A8C5B2U8"/>
<dbReference type="InterPro" id="IPR013106">
    <property type="entry name" value="Ig_V-set"/>
</dbReference>
<evidence type="ECO:0000256" key="4">
    <source>
        <dbReference type="ARBA" id="ARBA00023319"/>
    </source>
</evidence>
<keyword evidence="3" id="KW-0675">Receptor</keyword>
<dbReference type="OMA" id="FRQYPNG"/>
<reference evidence="8" key="2">
    <citation type="submission" date="2025-09" db="UniProtKB">
        <authorList>
            <consortium name="Ensembl"/>
        </authorList>
    </citation>
    <scope>IDENTIFICATION</scope>
</reference>
<dbReference type="Gene3D" id="2.60.40.10">
    <property type="entry name" value="Immunoglobulins"/>
    <property type="match status" value="1"/>
</dbReference>
<sequence>VFYYFFNMLVLVSLKAAGDSISPDEQKVSGKEGVSVKLRCTYETSSENVRLYWYRHHLNQAPQFILYKGARSWSSEHISDRRYQSTTSRTSTELTVTQLTLADTALYYCALENTRHCGCTCQCSTVYSLGPAFLIPR</sequence>
<keyword evidence="9" id="KW-1185">Reference proteome</keyword>
<feature type="signal peptide" evidence="6">
    <location>
        <begin position="1"/>
        <end position="18"/>
    </location>
</feature>
<accession>A0A8C5B2U8</accession>
<dbReference type="InterPro" id="IPR007110">
    <property type="entry name" value="Ig-like_dom"/>
</dbReference>
<evidence type="ECO:0000256" key="2">
    <source>
        <dbReference type="ARBA" id="ARBA00023130"/>
    </source>
</evidence>
<evidence type="ECO:0000256" key="5">
    <source>
        <dbReference type="ARBA" id="ARBA00043266"/>
    </source>
</evidence>
<evidence type="ECO:0000256" key="3">
    <source>
        <dbReference type="ARBA" id="ARBA00023170"/>
    </source>
</evidence>
<dbReference type="GO" id="GO:0002250">
    <property type="term" value="P:adaptive immune response"/>
    <property type="evidence" value="ECO:0007669"/>
    <property type="project" value="UniProtKB-KW"/>
</dbReference>
<dbReference type="InterPro" id="IPR003599">
    <property type="entry name" value="Ig_sub"/>
</dbReference>
<dbReference type="InterPro" id="IPR051287">
    <property type="entry name" value="TCR_variable_region"/>
</dbReference>
<evidence type="ECO:0000313" key="8">
    <source>
        <dbReference type="Ensembl" id="ENSGMOP00000040205.1"/>
    </source>
</evidence>
<reference evidence="8" key="1">
    <citation type="submission" date="2025-08" db="UniProtKB">
        <authorList>
            <consortium name="Ensembl"/>
        </authorList>
    </citation>
    <scope>IDENTIFICATION</scope>
</reference>
<protein>
    <recommendedName>
        <fullName evidence="7">Ig-like domain-containing protein</fullName>
    </recommendedName>
</protein>
<dbReference type="InterPro" id="IPR036179">
    <property type="entry name" value="Ig-like_dom_sf"/>
</dbReference>
<dbReference type="PROSITE" id="PS50835">
    <property type="entry name" value="IG_LIKE"/>
    <property type="match status" value="1"/>
</dbReference>
<dbReference type="SMART" id="SM00409">
    <property type="entry name" value="IG"/>
    <property type="match status" value="1"/>
</dbReference>
<dbReference type="Proteomes" id="UP000694546">
    <property type="component" value="Chromosome 8"/>
</dbReference>
<keyword evidence="2" id="KW-1064">Adaptive immunity</keyword>
<dbReference type="GeneTree" id="ENSGT00830000128446"/>
<dbReference type="Pfam" id="PF07686">
    <property type="entry name" value="V-set"/>
    <property type="match status" value="1"/>
</dbReference>
<feature type="domain" description="Ig-like" evidence="7">
    <location>
        <begin position="23"/>
        <end position="113"/>
    </location>
</feature>
<evidence type="ECO:0000313" key="9">
    <source>
        <dbReference type="Proteomes" id="UP000694546"/>
    </source>
</evidence>
<dbReference type="SMART" id="SM00406">
    <property type="entry name" value="IGv"/>
    <property type="match status" value="1"/>
</dbReference>
<keyword evidence="1 6" id="KW-0732">Signal</keyword>
<name>A0A8C5B2U8_GADMO</name>
<feature type="chain" id="PRO_5045039632" description="Ig-like domain-containing protein" evidence="6">
    <location>
        <begin position="19"/>
        <end position="137"/>
    </location>
</feature>